<dbReference type="AlphaFoldDB" id="A0A5B7F182"/>
<name>A0A5B7F182_PORTR</name>
<evidence type="ECO:0000313" key="2">
    <source>
        <dbReference type="Proteomes" id="UP000324222"/>
    </source>
</evidence>
<accession>A0A5B7F182</accession>
<proteinExistence type="predicted"/>
<organism evidence="1 2">
    <name type="scientific">Portunus trituberculatus</name>
    <name type="common">Swimming crab</name>
    <name type="synonym">Neptunus trituberculatus</name>
    <dbReference type="NCBI Taxonomy" id="210409"/>
    <lineage>
        <taxon>Eukaryota</taxon>
        <taxon>Metazoa</taxon>
        <taxon>Ecdysozoa</taxon>
        <taxon>Arthropoda</taxon>
        <taxon>Crustacea</taxon>
        <taxon>Multicrustacea</taxon>
        <taxon>Malacostraca</taxon>
        <taxon>Eumalacostraca</taxon>
        <taxon>Eucarida</taxon>
        <taxon>Decapoda</taxon>
        <taxon>Pleocyemata</taxon>
        <taxon>Brachyura</taxon>
        <taxon>Eubrachyura</taxon>
        <taxon>Portunoidea</taxon>
        <taxon>Portunidae</taxon>
        <taxon>Portuninae</taxon>
        <taxon>Portunus</taxon>
    </lineage>
</organism>
<gene>
    <name evidence="1" type="ORF">E2C01_032992</name>
</gene>
<sequence length="62" mass="7240">METKSCNRKSKSCLAKYGIFYRFVYTRDLCSVNSCSARMFGKLKNRLGMILGRNIKCMRFGR</sequence>
<evidence type="ECO:0000313" key="1">
    <source>
        <dbReference type="EMBL" id="MPC39455.1"/>
    </source>
</evidence>
<protein>
    <submittedName>
        <fullName evidence="1">Uncharacterized protein</fullName>
    </submittedName>
</protein>
<keyword evidence="2" id="KW-1185">Reference proteome</keyword>
<comment type="caution">
    <text evidence="1">The sequence shown here is derived from an EMBL/GenBank/DDBJ whole genome shotgun (WGS) entry which is preliminary data.</text>
</comment>
<dbReference type="Proteomes" id="UP000324222">
    <property type="component" value="Unassembled WGS sequence"/>
</dbReference>
<dbReference type="EMBL" id="VSRR010004367">
    <property type="protein sequence ID" value="MPC39455.1"/>
    <property type="molecule type" value="Genomic_DNA"/>
</dbReference>
<reference evidence="1 2" key="1">
    <citation type="submission" date="2019-05" db="EMBL/GenBank/DDBJ databases">
        <title>Another draft genome of Portunus trituberculatus and its Hox gene families provides insights of decapod evolution.</title>
        <authorList>
            <person name="Jeong J.-H."/>
            <person name="Song I."/>
            <person name="Kim S."/>
            <person name="Choi T."/>
            <person name="Kim D."/>
            <person name="Ryu S."/>
            <person name="Kim W."/>
        </authorList>
    </citation>
    <scope>NUCLEOTIDE SEQUENCE [LARGE SCALE GENOMIC DNA]</scope>
    <source>
        <tissue evidence="1">Muscle</tissue>
    </source>
</reference>